<dbReference type="AlphaFoldDB" id="A0A0H2VB73"/>
<keyword evidence="2" id="KW-1185">Reference proteome</keyword>
<dbReference type="KEGG" id="ecc:c3766"/>
<dbReference type="Proteomes" id="UP000001410">
    <property type="component" value="Chromosome"/>
</dbReference>
<dbReference type="STRING" id="199310.c3766"/>
<protein>
    <submittedName>
        <fullName evidence="1">Uncharacterized protein</fullName>
    </submittedName>
</protein>
<proteinExistence type="predicted"/>
<accession>A0A0H2VB73</accession>
<name>A0A0H2VB73_ECOL6</name>
<dbReference type="HOGENOM" id="CLU_095631_0_0_6"/>
<dbReference type="EMBL" id="AE014075">
    <property type="protein sequence ID" value="AAN82210.1"/>
    <property type="molecule type" value="Genomic_DNA"/>
</dbReference>
<sequence>MLGRKDFLNMKSDLTIKNRYCTIPQAKFRKWDEMDVLLWKLGKNDSRRRSGVYYLNAYKDAYVQYNRDKIIKHAYAAGIRPELLGGVAWIESGGMPENYKFQIYETKRMIGLLDMPENKTSFGSMGIQIRTAAITLGLDPSELTTRNQLELATCLMEDDFTFQIAATYLRDLVLFDYPSSATLYMTNEQYIMAGIRYNRGVERDLGFFICLINNLPARDTDDYKFISYGMRLLEIREHIKKLINE</sequence>
<evidence type="ECO:0000313" key="1">
    <source>
        <dbReference type="EMBL" id="AAN82210.1"/>
    </source>
</evidence>
<dbReference type="eggNOG" id="COG0741">
    <property type="taxonomic scope" value="Bacteria"/>
</dbReference>
<reference evidence="1 2" key="1">
    <citation type="journal article" date="2002" name="Proc. Natl. Acad. Sci. U.S.A.">
        <title>Extensive mosaic structure revealed by the complete genome sequence of uropathogenic Escherichia coli.</title>
        <authorList>
            <person name="Welch R.A."/>
            <person name="Burland V."/>
            <person name="Plunkett G.III."/>
            <person name="Redford P."/>
            <person name="Roesch P."/>
            <person name="Rasko D."/>
            <person name="Buckles E.L."/>
            <person name="Liou S.R."/>
            <person name="Boutin A."/>
            <person name="Hackett J."/>
            <person name="Stroud D."/>
            <person name="Mayhew G.F."/>
            <person name="Rose D.J."/>
            <person name="Zhou S."/>
            <person name="Schwartz D.C."/>
            <person name="Perna N.T."/>
            <person name="Mobley H.L."/>
            <person name="Donnenberg M.S."/>
            <person name="Blattner F.R."/>
        </authorList>
    </citation>
    <scope>NUCLEOTIDE SEQUENCE [LARGE SCALE GENOMIC DNA]</scope>
    <source>
        <strain evidence="2">CFT073 / ATCC 700928 / UPEC</strain>
    </source>
</reference>
<organism evidence="1 2">
    <name type="scientific">Escherichia coli O6:H1 (strain CFT073 / ATCC 700928 / UPEC)</name>
    <dbReference type="NCBI Taxonomy" id="199310"/>
    <lineage>
        <taxon>Bacteria</taxon>
        <taxon>Pseudomonadati</taxon>
        <taxon>Pseudomonadota</taxon>
        <taxon>Gammaproteobacteria</taxon>
        <taxon>Enterobacterales</taxon>
        <taxon>Enterobacteriaceae</taxon>
        <taxon>Escherichia</taxon>
    </lineage>
</organism>
<evidence type="ECO:0000313" key="2">
    <source>
        <dbReference type="Proteomes" id="UP000001410"/>
    </source>
</evidence>
<gene>
    <name evidence="1" type="ordered locus">c3766</name>
</gene>